<gene>
    <name evidence="10" type="ORF">AQ619_15360</name>
</gene>
<name>A0A0P0P2P5_9CAUL</name>
<feature type="modified residue" description="4-aspartylphosphate" evidence="5">
    <location>
        <position position="525"/>
    </location>
</feature>
<evidence type="ECO:0000256" key="3">
    <source>
        <dbReference type="ARBA" id="ARBA00022553"/>
    </source>
</evidence>
<dbReference type="Gene3D" id="3.30.565.10">
    <property type="entry name" value="Histidine kinase-like ATPase, C-terminal domain"/>
    <property type="match status" value="1"/>
</dbReference>
<dbReference type="KEGG" id="chq:AQ619_15360"/>
<dbReference type="InterPro" id="IPR035965">
    <property type="entry name" value="PAS-like_dom_sf"/>
</dbReference>
<dbReference type="InterPro" id="IPR036890">
    <property type="entry name" value="HATPase_C_sf"/>
</dbReference>
<dbReference type="Pfam" id="PF00512">
    <property type="entry name" value="HisKA"/>
    <property type="match status" value="1"/>
</dbReference>
<evidence type="ECO:0000313" key="10">
    <source>
        <dbReference type="EMBL" id="ALL14617.1"/>
    </source>
</evidence>
<dbReference type="PRINTS" id="PR00344">
    <property type="entry name" value="BCTRLSENSOR"/>
</dbReference>
<dbReference type="AlphaFoldDB" id="A0A0P0P2P5"/>
<evidence type="ECO:0000256" key="4">
    <source>
        <dbReference type="ARBA" id="ARBA00023012"/>
    </source>
</evidence>
<dbReference type="STRING" id="69395.AQ619_15360"/>
<comment type="catalytic activity">
    <reaction evidence="1">
        <text>ATP + protein L-histidine = ADP + protein N-phospho-L-histidine.</text>
        <dbReference type="EC" id="2.7.13.3"/>
    </reaction>
</comment>
<feature type="transmembrane region" description="Helical" evidence="6">
    <location>
        <begin position="12"/>
        <end position="32"/>
    </location>
</feature>
<dbReference type="InterPro" id="IPR005467">
    <property type="entry name" value="His_kinase_dom"/>
</dbReference>
<dbReference type="PROSITE" id="PS50110">
    <property type="entry name" value="RESPONSE_REGULATORY"/>
    <property type="match status" value="1"/>
</dbReference>
<reference evidence="10 11" key="1">
    <citation type="submission" date="2015-10" db="EMBL/GenBank/DDBJ databases">
        <title>Conservation of the essential genome among Caulobacter and Brevundimonas species.</title>
        <authorList>
            <person name="Scott D."/>
            <person name="Ely B."/>
        </authorList>
    </citation>
    <scope>NUCLEOTIDE SEQUENCE [LARGE SCALE GENOMIC DNA]</scope>
    <source>
        <strain evidence="10 11">CB4</strain>
    </source>
</reference>
<dbReference type="InterPro" id="IPR004358">
    <property type="entry name" value="Sig_transdc_His_kin-like_C"/>
</dbReference>
<evidence type="ECO:0000256" key="1">
    <source>
        <dbReference type="ARBA" id="ARBA00000085"/>
    </source>
</evidence>
<feature type="domain" description="Response regulatory" evidence="8">
    <location>
        <begin position="476"/>
        <end position="590"/>
    </location>
</feature>
<dbReference type="PROSITE" id="PS50112">
    <property type="entry name" value="PAS"/>
    <property type="match status" value="1"/>
</dbReference>
<dbReference type="PANTHER" id="PTHR45339">
    <property type="entry name" value="HYBRID SIGNAL TRANSDUCTION HISTIDINE KINASE J"/>
    <property type="match status" value="1"/>
</dbReference>
<organism evidence="10 11">
    <name type="scientific">Caulobacter henricii</name>
    <dbReference type="NCBI Taxonomy" id="69395"/>
    <lineage>
        <taxon>Bacteria</taxon>
        <taxon>Pseudomonadati</taxon>
        <taxon>Pseudomonadota</taxon>
        <taxon>Alphaproteobacteria</taxon>
        <taxon>Caulobacterales</taxon>
        <taxon>Caulobacteraceae</taxon>
        <taxon>Caulobacter</taxon>
    </lineage>
</organism>
<protein>
    <recommendedName>
        <fullName evidence="2">histidine kinase</fullName>
        <ecNumber evidence="2">2.7.13.3</ecNumber>
    </recommendedName>
</protein>
<dbReference type="FunFam" id="3.30.565.10:FF:000010">
    <property type="entry name" value="Sensor histidine kinase RcsC"/>
    <property type="match status" value="1"/>
</dbReference>
<accession>A0A0P0P2P5</accession>
<dbReference type="InterPro" id="IPR003594">
    <property type="entry name" value="HATPase_dom"/>
</dbReference>
<dbReference type="SUPFAM" id="SSF55785">
    <property type="entry name" value="PYP-like sensor domain (PAS domain)"/>
    <property type="match status" value="1"/>
</dbReference>
<dbReference type="Pfam" id="PF00072">
    <property type="entry name" value="Response_reg"/>
    <property type="match status" value="1"/>
</dbReference>
<dbReference type="NCBIfam" id="TIGR00229">
    <property type="entry name" value="sensory_box"/>
    <property type="match status" value="1"/>
</dbReference>
<dbReference type="SUPFAM" id="SSF55874">
    <property type="entry name" value="ATPase domain of HSP90 chaperone/DNA topoisomerase II/histidine kinase"/>
    <property type="match status" value="1"/>
</dbReference>
<dbReference type="SUPFAM" id="SSF52172">
    <property type="entry name" value="CheY-like"/>
    <property type="match status" value="1"/>
</dbReference>
<dbReference type="SMART" id="SM00388">
    <property type="entry name" value="HisKA"/>
    <property type="match status" value="1"/>
</dbReference>
<dbReference type="PROSITE" id="PS50109">
    <property type="entry name" value="HIS_KIN"/>
    <property type="match status" value="1"/>
</dbReference>
<dbReference type="InterPro" id="IPR000014">
    <property type="entry name" value="PAS"/>
</dbReference>
<keyword evidence="6" id="KW-0472">Membrane</keyword>
<evidence type="ECO:0000256" key="6">
    <source>
        <dbReference type="SAM" id="Phobius"/>
    </source>
</evidence>
<dbReference type="CDD" id="cd17546">
    <property type="entry name" value="REC_hyHK_CKI1_RcsC-like"/>
    <property type="match status" value="1"/>
</dbReference>
<dbReference type="InterPro" id="IPR011006">
    <property type="entry name" value="CheY-like_superfamily"/>
</dbReference>
<dbReference type="CDD" id="cd00082">
    <property type="entry name" value="HisKA"/>
    <property type="match status" value="1"/>
</dbReference>
<evidence type="ECO:0000256" key="2">
    <source>
        <dbReference type="ARBA" id="ARBA00012438"/>
    </source>
</evidence>
<evidence type="ECO:0000256" key="5">
    <source>
        <dbReference type="PROSITE-ProRule" id="PRU00169"/>
    </source>
</evidence>
<dbReference type="CDD" id="cd00130">
    <property type="entry name" value="PAS"/>
    <property type="match status" value="1"/>
</dbReference>
<evidence type="ECO:0000259" key="8">
    <source>
        <dbReference type="PROSITE" id="PS50110"/>
    </source>
</evidence>
<sequence length="594" mass="64704">MIRTKLIRAFTLAATVVLMAIAADFLLSILVAGHTEVFTPFSTLAIASVIALPLAWILTSQQVNLATAHKEQLALLAARERAVSEYEDAQARLRSSESLYRLLADNLTDSISLWSPEGKRLYSSPSIERLMGYTPEEYLYVPVSEVVRPEDNERLFNIIKGLKRGGESRTAEYRSRRKDGREIWVESTYARLADGSVISTSRNITERWTLQRDLETALVEAQSAVAAKSDFLANMTHELRTPLNAIIGFSGVLRGSNRLSSEDRHHVELISGASATLLGVINDVLEFSRLEAGYLDLDPQPFDPAQLVRSACALIEDQARDKGLTLSLDIAPGLSGMVGDGPRLSQVLLNLLSNSVKFTSEGHVTVSLRQFVEAETARLRIEVIDTGIGISEDQIGKVFERFAQADGGISRQFGGTGLGLAISKRIIERMDGQIGVVSTEGQGSTFWFEVSAPVVSLDTVQAAHNEGTSGFTAPLRVLVVEDNAVNRELVCTLLAPFDITIDTAHDGAEGLKATERGIYDLILMDIQMPVMDGLTATRLIRANNNTAPIVALTANVLPEQIAKCLAAGMNDHIGKPFHAARLLETVVRWTQIAA</sequence>
<dbReference type="EC" id="2.7.13.3" evidence="2"/>
<dbReference type="EMBL" id="CP013002">
    <property type="protein sequence ID" value="ALL14617.1"/>
    <property type="molecule type" value="Genomic_DNA"/>
</dbReference>
<dbReference type="SMART" id="SM00387">
    <property type="entry name" value="HATPase_c"/>
    <property type="match status" value="1"/>
</dbReference>
<keyword evidence="6" id="KW-1133">Transmembrane helix</keyword>
<dbReference type="InterPro" id="IPR001789">
    <property type="entry name" value="Sig_transdc_resp-reg_receiver"/>
</dbReference>
<keyword evidence="3 5" id="KW-0597">Phosphoprotein</keyword>
<dbReference type="PANTHER" id="PTHR45339:SF1">
    <property type="entry name" value="HYBRID SIGNAL TRANSDUCTION HISTIDINE KINASE J"/>
    <property type="match status" value="1"/>
</dbReference>
<dbReference type="Gene3D" id="1.10.287.130">
    <property type="match status" value="1"/>
</dbReference>
<dbReference type="Proteomes" id="UP000056905">
    <property type="component" value="Chromosome"/>
</dbReference>
<keyword evidence="11" id="KW-1185">Reference proteome</keyword>
<feature type="domain" description="Histidine kinase" evidence="7">
    <location>
        <begin position="234"/>
        <end position="454"/>
    </location>
</feature>
<dbReference type="OrthoDB" id="7197814at2"/>
<keyword evidence="4" id="KW-0902">Two-component regulatory system</keyword>
<dbReference type="RefSeq" id="WP_062149580.1">
    <property type="nucleotide sequence ID" value="NZ_CP013002.1"/>
</dbReference>
<feature type="domain" description="PAS" evidence="9">
    <location>
        <begin position="96"/>
        <end position="166"/>
    </location>
</feature>
<keyword evidence="6" id="KW-0812">Transmembrane</keyword>
<dbReference type="Gene3D" id="3.30.450.20">
    <property type="entry name" value="PAS domain"/>
    <property type="match status" value="1"/>
</dbReference>
<dbReference type="CDD" id="cd16922">
    <property type="entry name" value="HATPase_EvgS-ArcB-TorS-like"/>
    <property type="match status" value="1"/>
</dbReference>
<dbReference type="SUPFAM" id="SSF47384">
    <property type="entry name" value="Homodimeric domain of signal transducing histidine kinase"/>
    <property type="match status" value="1"/>
</dbReference>
<dbReference type="SMART" id="SM00448">
    <property type="entry name" value="REC"/>
    <property type="match status" value="1"/>
</dbReference>
<evidence type="ECO:0000259" key="9">
    <source>
        <dbReference type="PROSITE" id="PS50112"/>
    </source>
</evidence>
<dbReference type="InterPro" id="IPR036097">
    <property type="entry name" value="HisK_dim/P_sf"/>
</dbReference>
<proteinExistence type="predicted"/>
<dbReference type="Gene3D" id="3.40.50.2300">
    <property type="match status" value="1"/>
</dbReference>
<evidence type="ECO:0000259" key="7">
    <source>
        <dbReference type="PROSITE" id="PS50109"/>
    </source>
</evidence>
<dbReference type="Pfam" id="PF02518">
    <property type="entry name" value="HATPase_c"/>
    <property type="match status" value="1"/>
</dbReference>
<dbReference type="InterPro" id="IPR013655">
    <property type="entry name" value="PAS_fold_3"/>
</dbReference>
<evidence type="ECO:0000313" key="11">
    <source>
        <dbReference type="Proteomes" id="UP000056905"/>
    </source>
</evidence>
<dbReference type="SMART" id="SM00091">
    <property type="entry name" value="PAS"/>
    <property type="match status" value="1"/>
</dbReference>
<dbReference type="GO" id="GO:0000155">
    <property type="term" value="F:phosphorelay sensor kinase activity"/>
    <property type="evidence" value="ECO:0007669"/>
    <property type="project" value="InterPro"/>
</dbReference>
<dbReference type="Pfam" id="PF08447">
    <property type="entry name" value="PAS_3"/>
    <property type="match status" value="1"/>
</dbReference>
<feature type="transmembrane region" description="Helical" evidence="6">
    <location>
        <begin position="38"/>
        <end position="58"/>
    </location>
</feature>
<dbReference type="InterPro" id="IPR003661">
    <property type="entry name" value="HisK_dim/P_dom"/>
</dbReference>